<accession>A0A1W1D662</accession>
<dbReference type="Pfam" id="PF04977">
    <property type="entry name" value="DivIC"/>
    <property type="match status" value="1"/>
</dbReference>
<gene>
    <name evidence="1" type="ORF">MNB_SUP05-10-424</name>
</gene>
<reference evidence="1" key="1">
    <citation type="submission" date="2016-10" db="EMBL/GenBank/DDBJ databases">
        <authorList>
            <person name="de Groot N.N."/>
        </authorList>
    </citation>
    <scope>NUCLEOTIDE SEQUENCE</scope>
</reference>
<evidence type="ECO:0008006" key="2">
    <source>
        <dbReference type="Google" id="ProtNLM"/>
    </source>
</evidence>
<dbReference type="EMBL" id="FPHQ01000039">
    <property type="protein sequence ID" value="SFV76088.1"/>
    <property type="molecule type" value="Genomic_DNA"/>
</dbReference>
<dbReference type="AlphaFoldDB" id="A0A1W1D662"/>
<protein>
    <recommendedName>
        <fullName evidence="2">Cell division protein DivIC (FtsB), stabilizes FtsL against RasP cleavage</fullName>
    </recommendedName>
</protein>
<evidence type="ECO:0000313" key="1">
    <source>
        <dbReference type="EMBL" id="SFV76088.1"/>
    </source>
</evidence>
<dbReference type="InterPro" id="IPR007060">
    <property type="entry name" value="FtsL/DivIC"/>
</dbReference>
<proteinExistence type="predicted"/>
<sequence length="93" mass="10668">MLLVVLVTLIRQNFIINQFPGSLVNKQQIIDQNINLNQALDKQNKTKMIELKAETASNMEILESQARYRFGMIKDGDVYYQINELAPNSVDNP</sequence>
<organism evidence="1">
    <name type="scientific">hydrothermal vent metagenome</name>
    <dbReference type="NCBI Taxonomy" id="652676"/>
    <lineage>
        <taxon>unclassified sequences</taxon>
        <taxon>metagenomes</taxon>
        <taxon>ecological metagenomes</taxon>
    </lineage>
</organism>
<name>A0A1W1D662_9ZZZZ</name>